<dbReference type="Pfam" id="PF04397">
    <property type="entry name" value="LytTR"/>
    <property type="match status" value="1"/>
</dbReference>
<keyword evidence="7" id="KW-0597">Phosphoprotein</keyword>
<evidence type="ECO:0000256" key="5">
    <source>
        <dbReference type="ARBA" id="ARBA00024867"/>
    </source>
</evidence>
<dbReference type="GO" id="GO:0003677">
    <property type="term" value="F:DNA binding"/>
    <property type="evidence" value="ECO:0007669"/>
    <property type="project" value="UniProtKB-KW"/>
</dbReference>
<keyword evidence="4" id="KW-0010">Activator</keyword>
<feature type="domain" description="HTH LytTR-type" evidence="9">
    <location>
        <begin position="144"/>
        <end position="243"/>
    </location>
</feature>
<dbReference type="InterPro" id="IPR007492">
    <property type="entry name" value="LytTR_DNA-bd_dom"/>
</dbReference>
<comment type="caution">
    <text evidence="10">The sequence shown here is derived from an EMBL/GenBank/DDBJ whole genome shotgun (WGS) entry which is preliminary data.</text>
</comment>
<proteinExistence type="predicted"/>
<dbReference type="Gene3D" id="3.40.50.2300">
    <property type="match status" value="1"/>
</dbReference>
<dbReference type="PROSITE" id="PS50930">
    <property type="entry name" value="HTH_LYTTR"/>
    <property type="match status" value="1"/>
</dbReference>
<dbReference type="PANTHER" id="PTHR37299:SF3">
    <property type="entry name" value="STAGE 0 SPORULATION PROTEIN A HOMOLOG"/>
    <property type="match status" value="1"/>
</dbReference>
<dbReference type="SMART" id="SM00850">
    <property type="entry name" value="LytTR"/>
    <property type="match status" value="1"/>
</dbReference>
<evidence type="ECO:0000256" key="2">
    <source>
        <dbReference type="ARBA" id="ARBA00022490"/>
    </source>
</evidence>
<sequence>MQYETIRAAICDDEEFFRNELKKFVSEYANEMDINVSIDLYDNAKELMNNIFSKSKEYDLLFLDVEMPGMTGIEMADALRKIDPWVCISFVTSYDAFAIQAFRLDALDYVMKPIKYTQVKHIIEKARIQIDYRKNAQKAEKRYLKIKSGYEDVLIDIQNVLYIEKRRNQCVFHKIDEEISCYEPLKNVYERLDNDVFMYTHQGYIANFNYIKEVKKDVVCFGRGMEVPLSRKYHDQIKELHMNKIRRAYKEQELNYN</sequence>
<dbReference type="PROSITE" id="PS50110">
    <property type="entry name" value="RESPONSE_REGULATORY"/>
    <property type="match status" value="1"/>
</dbReference>
<dbReference type="SMART" id="SM00448">
    <property type="entry name" value="REC"/>
    <property type="match status" value="1"/>
</dbReference>
<gene>
    <name evidence="10" type="ORF">DWY38_04135</name>
</gene>
<dbReference type="InterPro" id="IPR001789">
    <property type="entry name" value="Sig_transdc_resp-reg_receiver"/>
</dbReference>
<keyword evidence="3" id="KW-0902">Two-component regulatory system</keyword>
<dbReference type="Pfam" id="PF00072">
    <property type="entry name" value="Response_reg"/>
    <property type="match status" value="1"/>
</dbReference>
<evidence type="ECO:0000256" key="1">
    <source>
        <dbReference type="ARBA" id="ARBA00018672"/>
    </source>
</evidence>
<dbReference type="InterPro" id="IPR046947">
    <property type="entry name" value="LytR-like"/>
</dbReference>
<dbReference type="EMBL" id="QRUJ01000003">
    <property type="protein sequence ID" value="RGR55919.1"/>
    <property type="molecule type" value="Genomic_DNA"/>
</dbReference>
<dbReference type="SUPFAM" id="SSF52172">
    <property type="entry name" value="CheY-like"/>
    <property type="match status" value="1"/>
</dbReference>
<organism evidence="10 11">
    <name type="scientific">Agathobacter rectalis</name>
    <dbReference type="NCBI Taxonomy" id="39491"/>
    <lineage>
        <taxon>Bacteria</taxon>
        <taxon>Bacillati</taxon>
        <taxon>Bacillota</taxon>
        <taxon>Clostridia</taxon>
        <taxon>Lachnospirales</taxon>
        <taxon>Lachnospiraceae</taxon>
        <taxon>Agathobacter</taxon>
    </lineage>
</organism>
<dbReference type="Proteomes" id="UP000266066">
    <property type="component" value="Unassembled WGS sequence"/>
</dbReference>
<feature type="domain" description="Response regulatory" evidence="8">
    <location>
        <begin position="7"/>
        <end position="127"/>
    </location>
</feature>
<evidence type="ECO:0000256" key="6">
    <source>
        <dbReference type="ARBA" id="ARBA00037164"/>
    </source>
</evidence>
<protein>
    <recommendedName>
        <fullName evidence="1">Stage 0 sporulation protein A homolog</fullName>
    </recommendedName>
</protein>
<dbReference type="PANTHER" id="PTHR37299">
    <property type="entry name" value="TRANSCRIPTIONAL REGULATOR-RELATED"/>
    <property type="match status" value="1"/>
</dbReference>
<comment type="function">
    <text evidence="5">May play the central regulatory role in sporulation. It may be an element of the effector pathway responsible for the activation of sporulation genes in response to nutritional stress. Spo0A may act in concert with spo0H (a sigma factor) to control the expression of some genes that are critical to the sporulation process.</text>
</comment>
<dbReference type="InterPro" id="IPR011006">
    <property type="entry name" value="CheY-like_superfamily"/>
</dbReference>
<keyword evidence="10" id="KW-0238">DNA-binding</keyword>
<evidence type="ECO:0000256" key="4">
    <source>
        <dbReference type="ARBA" id="ARBA00023159"/>
    </source>
</evidence>
<evidence type="ECO:0000259" key="9">
    <source>
        <dbReference type="PROSITE" id="PS50930"/>
    </source>
</evidence>
<evidence type="ECO:0000256" key="3">
    <source>
        <dbReference type="ARBA" id="ARBA00023012"/>
    </source>
</evidence>
<dbReference type="AlphaFoldDB" id="A0A395V003"/>
<name>A0A395V003_9FIRM</name>
<evidence type="ECO:0000313" key="10">
    <source>
        <dbReference type="EMBL" id="RGR55919.1"/>
    </source>
</evidence>
<keyword evidence="2" id="KW-0963">Cytoplasm</keyword>
<reference evidence="10 11" key="1">
    <citation type="submission" date="2018-08" db="EMBL/GenBank/DDBJ databases">
        <title>A genome reference for cultivated species of the human gut microbiota.</title>
        <authorList>
            <person name="Zou Y."/>
            <person name="Xue W."/>
            <person name="Luo G."/>
        </authorList>
    </citation>
    <scope>NUCLEOTIDE SEQUENCE [LARGE SCALE GENOMIC DNA]</scope>
    <source>
        <strain evidence="10 11">AF25-15</strain>
    </source>
</reference>
<evidence type="ECO:0000313" key="11">
    <source>
        <dbReference type="Proteomes" id="UP000266066"/>
    </source>
</evidence>
<dbReference type="RefSeq" id="WP_118391988.1">
    <property type="nucleotide sequence ID" value="NZ_QRUJ01000003.1"/>
</dbReference>
<evidence type="ECO:0000259" key="8">
    <source>
        <dbReference type="PROSITE" id="PS50110"/>
    </source>
</evidence>
<accession>A0A395V003</accession>
<feature type="modified residue" description="4-aspartylphosphate" evidence="7">
    <location>
        <position position="64"/>
    </location>
</feature>
<comment type="function">
    <text evidence="6">Required for high-level post-exponential phase expression of a series of secreted proteins.</text>
</comment>
<evidence type="ECO:0000256" key="7">
    <source>
        <dbReference type="PROSITE-ProRule" id="PRU00169"/>
    </source>
</evidence>
<dbReference type="Gene3D" id="2.40.50.1020">
    <property type="entry name" value="LytTr DNA-binding domain"/>
    <property type="match status" value="1"/>
</dbReference>
<dbReference type="GO" id="GO:0000156">
    <property type="term" value="F:phosphorelay response regulator activity"/>
    <property type="evidence" value="ECO:0007669"/>
    <property type="project" value="InterPro"/>
</dbReference>